<dbReference type="InterPro" id="IPR050175">
    <property type="entry name" value="Complex_I_Subunit_2"/>
</dbReference>
<dbReference type="GO" id="GO:0008137">
    <property type="term" value="F:NADH dehydrogenase (ubiquinone) activity"/>
    <property type="evidence" value="ECO:0007669"/>
    <property type="project" value="UniProtKB-EC"/>
</dbReference>
<keyword evidence="11 18" id="KW-0249">Electron transport</keyword>
<evidence type="ECO:0000256" key="2">
    <source>
        <dbReference type="ARBA" id="ARBA00004448"/>
    </source>
</evidence>
<keyword evidence="16 18" id="KW-0472">Membrane</keyword>
<evidence type="ECO:0000256" key="16">
    <source>
        <dbReference type="ARBA" id="ARBA00023136"/>
    </source>
</evidence>
<feature type="transmembrane region" description="Helical" evidence="18">
    <location>
        <begin position="150"/>
        <end position="171"/>
    </location>
</feature>
<keyword evidence="13 18" id="KW-0520">NAD</keyword>
<geneLocation type="mitochondrion" evidence="20"/>
<proteinExistence type="inferred from homology"/>
<keyword evidence="8 18" id="KW-0812">Transmembrane</keyword>
<dbReference type="AlphaFoldDB" id="A0A0B5EE66"/>
<dbReference type="GO" id="GO:0006120">
    <property type="term" value="P:mitochondrial electron transport, NADH to ubiquinone"/>
    <property type="evidence" value="ECO:0007669"/>
    <property type="project" value="InterPro"/>
</dbReference>
<keyword evidence="9 18" id="KW-0999">Mitochondrion inner membrane</keyword>
<feature type="transmembrane region" description="Helical" evidence="18">
    <location>
        <begin position="326"/>
        <end position="347"/>
    </location>
</feature>
<dbReference type="Pfam" id="PF00361">
    <property type="entry name" value="Proton_antipo_M"/>
    <property type="match status" value="1"/>
</dbReference>
<evidence type="ECO:0000256" key="13">
    <source>
        <dbReference type="ARBA" id="ARBA00023027"/>
    </source>
</evidence>
<evidence type="ECO:0000256" key="1">
    <source>
        <dbReference type="ARBA" id="ARBA00003257"/>
    </source>
</evidence>
<sequence>KLFIMLIFYLMLMLSTLIAMSSHSWMIIWMMLEINLMSFISIITLPKMTNNQYNYLFKYFIIQTISSSSFLISITMLWVNNYISYNIFNTNFMEIMISMAMILKMGLYPFHLWYIEIMSNLPWMNFFLLSTWQKIIPLTIISYFNENIIIYFTVIVSSLISSIQGMYQNNLRKIFTFSSINQTSWMTINSSLSMYLMMFYMFMYMMILFCIIYMFNINNLSYIYELYLLNNYNYLMKLFLFLNILSLAGLPPFMGFMSKIISIKFLIFNKLYLITSTLIISSMMTLFFYLRLTYTSMILISLKLKNNLMKIHLKNFFYKMYFLNKLNYLMFSITTISYIILIMSTMLDLY</sequence>
<dbReference type="PRINTS" id="PR01436">
    <property type="entry name" value="NADHDHGNASE2"/>
</dbReference>
<dbReference type="InterPro" id="IPR001750">
    <property type="entry name" value="ND/Mrp_TM"/>
</dbReference>
<dbReference type="InterPro" id="IPR003917">
    <property type="entry name" value="NADH_UbQ_OxRdtase_chain2"/>
</dbReference>
<comment type="catalytic activity">
    <reaction evidence="17 18">
        <text>a ubiquinone + NADH + 5 H(+)(in) = a ubiquinol + NAD(+) + 4 H(+)(out)</text>
        <dbReference type="Rhea" id="RHEA:29091"/>
        <dbReference type="Rhea" id="RHEA-COMP:9565"/>
        <dbReference type="Rhea" id="RHEA-COMP:9566"/>
        <dbReference type="ChEBI" id="CHEBI:15378"/>
        <dbReference type="ChEBI" id="CHEBI:16389"/>
        <dbReference type="ChEBI" id="CHEBI:17976"/>
        <dbReference type="ChEBI" id="CHEBI:57540"/>
        <dbReference type="ChEBI" id="CHEBI:57945"/>
        <dbReference type="EC" id="7.1.1.2"/>
    </reaction>
</comment>
<comment type="similarity">
    <text evidence="3 18">Belongs to the complex I subunit 2 family.</text>
</comment>
<comment type="function">
    <text evidence="1">Core subunit of the mitochondrial membrane respiratory chain NADH dehydrogenase (Complex I) that is believed to belong to the minimal assembly required for catalysis. Complex I functions in the transfer of electrons from NADH to the respiratory chain. The immediate electron acceptor for the enzyme is believed to be ubiquinone.</text>
</comment>
<keyword evidence="14 18" id="KW-0830">Ubiquinone</keyword>
<evidence type="ECO:0000259" key="19">
    <source>
        <dbReference type="Pfam" id="PF00361"/>
    </source>
</evidence>
<feature type="transmembrane region" description="Helical" evidence="18">
    <location>
        <begin position="6"/>
        <end position="32"/>
    </location>
</feature>
<evidence type="ECO:0000256" key="10">
    <source>
        <dbReference type="ARBA" id="ARBA00022967"/>
    </source>
</evidence>
<organism evidence="20">
    <name type="scientific">Cephus sareptanus</name>
    <dbReference type="NCBI Taxonomy" id="1001277"/>
    <lineage>
        <taxon>Eukaryota</taxon>
        <taxon>Metazoa</taxon>
        <taxon>Ecdysozoa</taxon>
        <taxon>Arthropoda</taxon>
        <taxon>Hexapoda</taxon>
        <taxon>Insecta</taxon>
        <taxon>Pterygota</taxon>
        <taxon>Neoptera</taxon>
        <taxon>Endopterygota</taxon>
        <taxon>Hymenoptera</taxon>
        <taxon>Cephoidea</taxon>
        <taxon>Cephidae</taxon>
        <taxon>Cephus</taxon>
    </lineage>
</organism>
<evidence type="ECO:0000256" key="5">
    <source>
        <dbReference type="ARBA" id="ARBA00021008"/>
    </source>
</evidence>
<gene>
    <name evidence="20" type="primary">ND2</name>
</gene>
<evidence type="ECO:0000256" key="7">
    <source>
        <dbReference type="ARBA" id="ARBA00022660"/>
    </source>
</evidence>
<feature type="domain" description="NADH:quinone oxidoreductase/Mrp antiporter transmembrane" evidence="19">
    <location>
        <begin position="22"/>
        <end position="285"/>
    </location>
</feature>
<evidence type="ECO:0000256" key="9">
    <source>
        <dbReference type="ARBA" id="ARBA00022792"/>
    </source>
</evidence>
<evidence type="ECO:0000313" key="20">
    <source>
        <dbReference type="EMBL" id="AJE61799.1"/>
    </source>
</evidence>
<keyword evidence="10 18" id="KW-1278">Translocase</keyword>
<evidence type="ECO:0000256" key="11">
    <source>
        <dbReference type="ARBA" id="ARBA00022982"/>
    </source>
</evidence>
<keyword evidence="15 18" id="KW-0496">Mitochondrion</keyword>
<dbReference type="PANTHER" id="PTHR46552">
    <property type="entry name" value="NADH-UBIQUINONE OXIDOREDUCTASE CHAIN 2"/>
    <property type="match status" value="1"/>
</dbReference>
<dbReference type="EC" id="7.1.1.2" evidence="4 18"/>
<feature type="transmembrane region" description="Helical" evidence="18">
    <location>
        <begin position="53"/>
        <end position="79"/>
    </location>
</feature>
<comment type="function">
    <text evidence="18">Core subunit of the mitochondrial membrane respiratory chain NADH dehydrogenase (Complex I) which catalyzes electron transfer from NADH through the respiratory chain, using ubiquinone as an electron acceptor. Essential for the catalytic activity and assembly of complex I.</text>
</comment>
<keyword evidence="7 18" id="KW-0679">Respiratory chain</keyword>
<accession>A0A0B5EE66</accession>
<feature type="transmembrane region" description="Helical" evidence="18">
    <location>
        <begin position="192"/>
        <end position="214"/>
    </location>
</feature>
<evidence type="ECO:0000256" key="18">
    <source>
        <dbReference type="RuleBase" id="RU003403"/>
    </source>
</evidence>
<evidence type="ECO:0000256" key="12">
    <source>
        <dbReference type="ARBA" id="ARBA00022989"/>
    </source>
</evidence>
<keyword evidence="6" id="KW-0813">Transport</keyword>
<evidence type="ECO:0000256" key="8">
    <source>
        <dbReference type="ARBA" id="ARBA00022692"/>
    </source>
</evidence>
<dbReference type="PANTHER" id="PTHR46552:SF1">
    <property type="entry name" value="NADH-UBIQUINONE OXIDOREDUCTASE CHAIN 2"/>
    <property type="match status" value="1"/>
</dbReference>
<evidence type="ECO:0000256" key="4">
    <source>
        <dbReference type="ARBA" id="ARBA00012944"/>
    </source>
</evidence>
<feature type="non-terminal residue" evidence="20">
    <location>
        <position position="1"/>
    </location>
</feature>
<evidence type="ECO:0000256" key="3">
    <source>
        <dbReference type="ARBA" id="ARBA00007012"/>
    </source>
</evidence>
<evidence type="ECO:0000256" key="14">
    <source>
        <dbReference type="ARBA" id="ARBA00023075"/>
    </source>
</evidence>
<protein>
    <recommendedName>
        <fullName evidence="5 18">NADH-ubiquinone oxidoreductase chain 2</fullName>
        <ecNumber evidence="4 18">7.1.1.2</ecNumber>
    </recommendedName>
</protein>
<comment type="subcellular location">
    <subcellularLocation>
        <location evidence="2 18">Mitochondrion inner membrane</location>
        <topology evidence="2 18">Multi-pass membrane protein</topology>
    </subcellularLocation>
</comment>
<evidence type="ECO:0000256" key="15">
    <source>
        <dbReference type="ARBA" id="ARBA00023128"/>
    </source>
</evidence>
<evidence type="ECO:0000256" key="17">
    <source>
        <dbReference type="ARBA" id="ARBA00049551"/>
    </source>
</evidence>
<name>A0A0B5EE66_9HYME</name>
<feature type="transmembrane region" description="Helical" evidence="18">
    <location>
        <begin position="234"/>
        <end position="254"/>
    </location>
</feature>
<dbReference type="EMBL" id="KM377624">
    <property type="protein sequence ID" value="AJE61799.1"/>
    <property type="molecule type" value="Genomic_DNA"/>
</dbReference>
<reference evidence="20" key="1">
    <citation type="journal article" date="2015" name="Gene">
        <title>Two nearly complete mitogenomes of wheat stem borers, Cephus pygmeus (L.) and Cephus sareptanus Dovnar-Zapolskij (Hymenoptera: Cephidae): An unusual elongation of rrnS gene.</title>
        <authorList>
            <person name="Korkmaz E.M."/>
            <person name="Dogan O."/>
            <person name="Budak M."/>
            <person name="Basibuyuk H.H."/>
        </authorList>
    </citation>
    <scope>NUCLEOTIDE SEQUENCE</scope>
</reference>
<keyword evidence="12 18" id="KW-1133">Transmembrane helix</keyword>
<evidence type="ECO:0000256" key="6">
    <source>
        <dbReference type="ARBA" id="ARBA00022448"/>
    </source>
</evidence>
<feature type="transmembrane region" description="Helical" evidence="18">
    <location>
        <begin position="91"/>
        <end position="114"/>
    </location>
</feature>
<dbReference type="GO" id="GO:0005743">
    <property type="term" value="C:mitochondrial inner membrane"/>
    <property type="evidence" value="ECO:0007669"/>
    <property type="project" value="UniProtKB-SubCell"/>
</dbReference>